<dbReference type="Proteomes" id="UP000037088">
    <property type="component" value="Unassembled WGS sequence"/>
</dbReference>
<accession>A0A0L7SYJ2</accession>
<dbReference type="EMBL" id="JRXE01000027">
    <property type="protein sequence ID" value="KOC88193.1"/>
    <property type="molecule type" value="Genomic_DNA"/>
</dbReference>
<proteinExistence type="predicted"/>
<reference evidence="3 4" key="1">
    <citation type="journal article" date="2015" name="Int. J. Syst. Evol. Microbiol.">
        <title>Erwinia iniecta sp. nov., isolated from Russian wheat aphids (Diuraphis noxia).</title>
        <authorList>
            <person name="Campillo T."/>
            <person name="Luna E."/>
            <person name="Portier P."/>
            <person name="Fischer-Le Saux M."/>
            <person name="Lapitan N."/>
            <person name="Tisserat N.A."/>
            <person name="Leach J.E."/>
        </authorList>
    </citation>
    <scope>NUCLEOTIDE SEQUENCE [LARGE SCALE GENOMIC DNA]</scope>
    <source>
        <strain evidence="2 4">B120</strain>
        <strain evidence="1 3">B149</strain>
    </source>
</reference>
<evidence type="ECO:0000313" key="4">
    <source>
        <dbReference type="Proteomes" id="UP000037088"/>
    </source>
</evidence>
<dbReference type="Proteomes" id="UP000036851">
    <property type="component" value="Unassembled WGS sequence"/>
</dbReference>
<dbReference type="RefSeq" id="WP_052901508.1">
    <property type="nucleotide sequence ID" value="NZ_JRXE01000027.1"/>
</dbReference>
<sequence length="97" mass="11053">MNVNYLDKGGMVSFNDFPINEAMPLEEQLDDLKEDMLQIGFSNGYLLDVGWRPSFNKNGEFKIVLIKDFDWNEPVYSGSAKSIIELEKEIEAAICNV</sequence>
<dbReference type="PATRIC" id="fig|1560201.3.peg.3661"/>
<evidence type="ECO:0000313" key="1">
    <source>
        <dbReference type="EMBL" id="KOC88153.1"/>
    </source>
</evidence>
<organism evidence="2 4">
    <name type="scientific">Winslowiella iniecta</name>
    <dbReference type="NCBI Taxonomy" id="1560201"/>
    <lineage>
        <taxon>Bacteria</taxon>
        <taxon>Pseudomonadati</taxon>
        <taxon>Pseudomonadota</taxon>
        <taxon>Gammaproteobacteria</taxon>
        <taxon>Enterobacterales</taxon>
        <taxon>Erwiniaceae</taxon>
        <taxon>Winslowiella</taxon>
    </lineage>
</organism>
<name>A0A0L7SYJ2_9GAMM</name>
<evidence type="ECO:0000313" key="2">
    <source>
        <dbReference type="EMBL" id="KOC88193.1"/>
    </source>
</evidence>
<dbReference type="OrthoDB" id="2652925at2"/>
<evidence type="ECO:0000313" key="3">
    <source>
        <dbReference type="Proteomes" id="UP000036851"/>
    </source>
</evidence>
<keyword evidence="4" id="KW-1185">Reference proteome</keyword>
<protein>
    <submittedName>
        <fullName evidence="2">Uncharacterized protein</fullName>
    </submittedName>
</protein>
<gene>
    <name evidence="2" type="ORF">NG42_17295</name>
    <name evidence="1" type="ORF">NG43_20645</name>
</gene>
<dbReference type="AlphaFoldDB" id="A0A0L7SYJ2"/>
<comment type="caution">
    <text evidence="2">The sequence shown here is derived from an EMBL/GenBank/DDBJ whole genome shotgun (WGS) entry which is preliminary data.</text>
</comment>
<dbReference type="EMBL" id="JRXF01000050">
    <property type="protein sequence ID" value="KOC88153.1"/>
    <property type="molecule type" value="Genomic_DNA"/>
</dbReference>